<feature type="transmembrane region" description="Helical" evidence="2">
    <location>
        <begin position="49"/>
        <end position="68"/>
    </location>
</feature>
<keyword evidence="4" id="KW-1185">Reference proteome</keyword>
<evidence type="ECO:0000256" key="2">
    <source>
        <dbReference type="SAM" id="Phobius"/>
    </source>
</evidence>
<dbReference type="EMBL" id="JAMQAW010000025">
    <property type="protein sequence ID" value="MCM2390633.1"/>
    <property type="molecule type" value="Genomic_DNA"/>
</dbReference>
<dbReference type="NCBIfam" id="NF038083">
    <property type="entry name" value="CU044_5270_fam"/>
    <property type="match status" value="1"/>
</dbReference>
<keyword evidence="2" id="KW-1133">Transmembrane helix</keyword>
<feature type="region of interest" description="Disordered" evidence="1">
    <location>
        <begin position="170"/>
        <end position="211"/>
    </location>
</feature>
<name>A0ABT0UQ17_9ACTN</name>
<dbReference type="InterPro" id="IPR047789">
    <property type="entry name" value="CU044_5270-like"/>
</dbReference>
<reference evidence="3" key="1">
    <citation type="submission" date="2022-06" db="EMBL/GenBank/DDBJ databases">
        <title>Genome public.</title>
        <authorList>
            <person name="Sun Q."/>
        </authorList>
    </citation>
    <scope>NUCLEOTIDE SEQUENCE</scope>
    <source>
        <strain evidence="3">CWNU-1</strain>
    </source>
</reference>
<comment type="caution">
    <text evidence="3">The sequence shown here is derived from an EMBL/GenBank/DDBJ whole genome shotgun (WGS) entry which is preliminary data.</text>
</comment>
<evidence type="ECO:0000313" key="3">
    <source>
        <dbReference type="EMBL" id="MCM2390633.1"/>
    </source>
</evidence>
<proteinExistence type="predicted"/>
<gene>
    <name evidence="3" type="ORF">NBG84_20420</name>
</gene>
<dbReference type="RefSeq" id="WP_250920967.1">
    <property type="nucleotide sequence ID" value="NZ_JAMQAW010000025.1"/>
</dbReference>
<dbReference type="Proteomes" id="UP001431429">
    <property type="component" value="Unassembled WGS sequence"/>
</dbReference>
<keyword evidence="2" id="KW-0472">Membrane</keyword>
<sequence length="331" mass="36210">MREVEDRLRSLDPARGHVDEPDETFLEGLLQQQRLDTAQVRRLKGQKRTWLLGGAFLAAASVLAVVAVDLQGTSAQPVYAVTPMKLAYSGVNRPAAEVLEEIAARTEKLPTGSGGEGTERFVQESWSLSTRIDGVQVTSAVIPERRTTWKKPDGSLKWVVESVKPRFQNAKQRETWEEAGAVGNTTQRYEGSSGPAAATDARGQEPPTDPAGMRRWLALGYESAGPGETFDSVSERFLTTRFSAAQRAALLRSLIGVQKIEYRGQVTDRAGRPGEAFSVDSGYGGLPTKHTLAFDSRTGDLRYYEEELTGNAGKLNVKTPAIIMYVTYQAE</sequence>
<evidence type="ECO:0000256" key="1">
    <source>
        <dbReference type="SAM" id="MobiDB-lite"/>
    </source>
</evidence>
<accession>A0ABT0UQ17</accession>
<evidence type="ECO:0000313" key="4">
    <source>
        <dbReference type="Proteomes" id="UP001431429"/>
    </source>
</evidence>
<keyword evidence="2" id="KW-0812">Transmembrane</keyword>
<protein>
    <submittedName>
        <fullName evidence="3">CU044_5270 family protein</fullName>
    </submittedName>
</protein>
<organism evidence="3 4">
    <name type="scientific">Streptomyces albipurpureus</name>
    <dbReference type="NCBI Taxonomy" id="2897419"/>
    <lineage>
        <taxon>Bacteria</taxon>
        <taxon>Bacillati</taxon>
        <taxon>Actinomycetota</taxon>
        <taxon>Actinomycetes</taxon>
        <taxon>Kitasatosporales</taxon>
        <taxon>Streptomycetaceae</taxon>
        <taxon>Streptomyces</taxon>
    </lineage>
</organism>